<evidence type="ECO:0000313" key="2">
    <source>
        <dbReference type="Proteomes" id="UP001638806"/>
    </source>
</evidence>
<comment type="caution">
    <text evidence="1">The sequence shown here is derived from an EMBL/GenBank/DDBJ whole genome shotgun (WGS) entry which is preliminary data.</text>
</comment>
<dbReference type="EMBL" id="JBGNUJ010000002">
    <property type="protein sequence ID" value="KAL3963992.1"/>
    <property type="molecule type" value="Genomic_DNA"/>
</dbReference>
<keyword evidence="2" id="KW-1185">Reference proteome</keyword>
<protein>
    <submittedName>
        <fullName evidence="1">Uncharacterized protein</fullName>
    </submittedName>
</protein>
<name>A0ACC4E750_PURLI</name>
<accession>A0ACC4E750</accession>
<proteinExistence type="predicted"/>
<evidence type="ECO:0000313" key="1">
    <source>
        <dbReference type="EMBL" id="KAL3963992.1"/>
    </source>
</evidence>
<sequence>MALTIKQLNGDTAFLLSFEPIECPSAAPWAAPEPFRILLDPWLEDSYSINPKASFASHVQVACVSSLQQLAQPDLVIITNARSEHCNETTLRQLPPTGTKTLILAEPAAAKLIRSWKYFDEDMVRTLERWETRTKSRETVVRVPVPPQVCGGNEGEVTVSLIHQKRDLTGHDTAQVADGFRIRPPPQIPTPRLSLLQTPDSPVSAILGPFTPPASPDFMKLRTVRSLASIPPQARNRAVSLVYSPYGTSYSCMEPYVTSHLLAEAALPLTAMLHPFDTVPHPWGLSGNLGAGVTAGLETAKSSGVRAWISARDGRNVGGLAGKLVYRKKYPREEVEEVIRQALGRSTPRGSGGYARGKKPGRTTETLALSQGDEVTMTSEGIWEETECPSPLQYADEKLNALLRT</sequence>
<reference evidence="1" key="1">
    <citation type="submission" date="2024-12" db="EMBL/GenBank/DDBJ databases">
        <title>Comparative genomics and development of molecular markers within Purpureocillium lilacinum and among Purpureocillium species.</title>
        <authorList>
            <person name="Yeh Z.-Y."/>
            <person name="Ni N.-T."/>
            <person name="Lo P.-H."/>
            <person name="Mushyakhwo K."/>
            <person name="Lin C.-F."/>
            <person name="Nai Y.-S."/>
        </authorList>
    </citation>
    <scope>NUCLEOTIDE SEQUENCE</scope>
    <source>
        <strain evidence="1">NCHU-NPUST-175</strain>
    </source>
</reference>
<gene>
    <name evidence="1" type="ORF">ACCO45_000996</name>
</gene>
<organism evidence="1 2">
    <name type="scientific">Purpureocillium lilacinum</name>
    <name type="common">Paecilomyces lilacinus</name>
    <dbReference type="NCBI Taxonomy" id="33203"/>
    <lineage>
        <taxon>Eukaryota</taxon>
        <taxon>Fungi</taxon>
        <taxon>Dikarya</taxon>
        <taxon>Ascomycota</taxon>
        <taxon>Pezizomycotina</taxon>
        <taxon>Sordariomycetes</taxon>
        <taxon>Hypocreomycetidae</taxon>
        <taxon>Hypocreales</taxon>
        <taxon>Ophiocordycipitaceae</taxon>
        <taxon>Purpureocillium</taxon>
    </lineage>
</organism>
<dbReference type="Proteomes" id="UP001638806">
    <property type="component" value="Unassembled WGS sequence"/>
</dbReference>